<keyword evidence="3" id="KW-1185">Reference proteome</keyword>
<evidence type="ECO:0000313" key="3">
    <source>
        <dbReference type="Proteomes" id="UP000236724"/>
    </source>
</evidence>
<name>A0A1H6F4G6_9GAMM</name>
<dbReference type="EMBL" id="FMSV02000002">
    <property type="protein sequence ID" value="SEH04159.1"/>
    <property type="molecule type" value="Genomic_DNA"/>
</dbReference>
<dbReference type="InterPro" id="IPR051396">
    <property type="entry name" value="Bact_Antivir_Def_Nuclease"/>
</dbReference>
<dbReference type="PANTHER" id="PTHR43581">
    <property type="entry name" value="ATP/GTP PHOSPHATASE"/>
    <property type="match status" value="1"/>
</dbReference>
<feature type="domain" description="Endonuclease GajA/Old nuclease/RecF-like AAA" evidence="1">
    <location>
        <begin position="3"/>
        <end position="361"/>
    </location>
</feature>
<dbReference type="AlphaFoldDB" id="A0A1H6F4G6"/>
<organism evidence="2 3">
    <name type="scientific">Candidatus Venteria ishoeyi</name>
    <dbReference type="NCBI Taxonomy" id="1899563"/>
    <lineage>
        <taxon>Bacteria</taxon>
        <taxon>Pseudomonadati</taxon>
        <taxon>Pseudomonadota</taxon>
        <taxon>Gammaproteobacteria</taxon>
        <taxon>Thiotrichales</taxon>
        <taxon>Thiotrichaceae</taxon>
        <taxon>Venteria</taxon>
    </lineage>
</organism>
<accession>A0A1H6F4G6</accession>
<dbReference type="GO" id="GO:0005524">
    <property type="term" value="F:ATP binding"/>
    <property type="evidence" value="ECO:0007669"/>
    <property type="project" value="InterPro"/>
</dbReference>
<evidence type="ECO:0000259" key="1">
    <source>
        <dbReference type="Pfam" id="PF13175"/>
    </source>
</evidence>
<dbReference type="InterPro" id="IPR027417">
    <property type="entry name" value="P-loop_NTPase"/>
</dbReference>
<dbReference type="Pfam" id="PF13175">
    <property type="entry name" value="AAA_15"/>
    <property type="match status" value="1"/>
</dbReference>
<dbReference type="GO" id="GO:0016887">
    <property type="term" value="F:ATP hydrolysis activity"/>
    <property type="evidence" value="ECO:0007669"/>
    <property type="project" value="InterPro"/>
</dbReference>
<dbReference type="Gene3D" id="3.40.50.300">
    <property type="entry name" value="P-loop containing nucleotide triphosphate hydrolases"/>
    <property type="match status" value="1"/>
</dbReference>
<sequence length="437" mass="48835">MTKIETISISGYKSLFKDKKISLCPLTILAGSNSGGKSSFMQPLLLIKQTLEASFDPGALLINGEHVKFNDINQILSNFLNKKKSKFFSINVTGEKDYKVEIIYKKSRGGSVEIDKIILNDEDFKSLELKEGPATSELIKYLPDEMIEFSKVFGKNLKWVVKRHKCFLSIEAENKKKSKQHGIGFRFAPCTSLEDLCQNILHLPGLRGNPERTYKRTSVGPRFPGLFQEYTASIIEKWKATKNGKDKIRKLGEYLTSLGLTSKVDTRKIDAAHIEILVSKVPGSLDTHPKRKDLVSIVDVGFGVSQTLPVLTALLIAQKNQIVYLEQPEIHLHPRAQLKLAEPIIEASKRGVIVVVETHSSLLLRGIQTAVAKKQINNSDVSLNWFLRNPESGETNISSVILGEDGAFGDFPEDFDDISLQAEQEYLDAVEAQYEEA</sequence>
<dbReference type="PANTHER" id="PTHR43581:SF2">
    <property type="entry name" value="EXCINUCLEASE ATPASE SUBUNIT"/>
    <property type="match status" value="1"/>
</dbReference>
<dbReference type="SUPFAM" id="SSF52540">
    <property type="entry name" value="P-loop containing nucleoside triphosphate hydrolases"/>
    <property type="match status" value="1"/>
</dbReference>
<dbReference type="Proteomes" id="UP000236724">
    <property type="component" value="Unassembled WGS sequence"/>
</dbReference>
<reference evidence="2 3" key="1">
    <citation type="submission" date="2016-10" db="EMBL/GenBank/DDBJ databases">
        <authorList>
            <person name="de Groot N.N."/>
        </authorList>
    </citation>
    <scope>NUCLEOTIDE SEQUENCE [LARGE SCALE GENOMIC DNA]</scope>
    <source>
        <strain evidence="2">MBHS1</strain>
    </source>
</reference>
<dbReference type="InterPro" id="IPR041685">
    <property type="entry name" value="AAA_GajA/Old/RecF-like"/>
</dbReference>
<evidence type="ECO:0000313" key="2">
    <source>
        <dbReference type="EMBL" id="SEH04159.1"/>
    </source>
</evidence>
<protein>
    <recommendedName>
        <fullName evidence="1">Endonuclease GajA/Old nuclease/RecF-like AAA domain-containing protein</fullName>
    </recommendedName>
</protein>
<proteinExistence type="predicted"/>
<dbReference type="PIRSF" id="PIRSF034888">
    <property type="entry name" value="P-loop_UCP034888"/>
    <property type="match status" value="1"/>
</dbReference>
<dbReference type="OrthoDB" id="5623612at2"/>
<gene>
    <name evidence="2" type="ORF">MBHS_00004</name>
</gene>
<dbReference type="RefSeq" id="WP_103918270.1">
    <property type="nucleotide sequence ID" value="NZ_FMSV02000002.1"/>
</dbReference>
<dbReference type="InterPro" id="IPR014592">
    <property type="entry name" value="P-loop_UCP034888"/>
</dbReference>